<dbReference type="Proteomes" id="UP000827092">
    <property type="component" value="Unassembled WGS sequence"/>
</dbReference>
<evidence type="ECO:0000313" key="2">
    <source>
        <dbReference type="EMBL" id="KAG8177127.1"/>
    </source>
</evidence>
<feature type="region of interest" description="Disordered" evidence="1">
    <location>
        <begin position="1"/>
        <end position="91"/>
    </location>
</feature>
<feature type="compositionally biased region" description="Basic and acidic residues" evidence="1">
    <location>
        <begin position="8"/>
        <end position="17"/>
    </location>
</feature>
<accession>A0AAV6TYK1</accession>
<organism evidence="2 3">
    <name type="scientific">Oedothorax gibbosus</name>
    <dbReference type="NCBI Taxonomy" id="931172"/>
    <lineage>
        <taxon>Eukaryota</taxon>
        <taxon>Metazoa</taxon>
        <taxon>Ecdysozoa</taxon>
        <taxon>Arthropoda</taxon>
        <taxon>Chelicerata</taxon>
        <taxon>Arachnida</taxon>
        <taxon>Araneae</taxon>
        <taxon>Araneomorphae</taxon>
        <taxon>Entelegynae</taxon>
        <taxon>Araneoidea</taxon>
        <taxon>Linyphiidae</taxon>
        <taxon>Erigoninae</taxon>
        <taxon>Oedothorax</taxon>
    </lineage>
</organism>
<keyword evidence="3" id="KW-1185">Reference proteome</keyword>
<proteinExistence type="predicted"/>
<protein>
    <submittedName>
        <fullName evidence="2">Uncharacterized protein</fullName>
    </submittedName>
</protein>
<dbReference type="AlphaFoldDB" id="A0AAV6TYK1"/>
<evidence type="ECO:0000313" key="3">
    <source>
        <dbReference type="Proteomes" id="UP000827092"/>
    </source>
</evidence>
<comment type="caution">
    <text evidence="2">The sequence shown here is derived from an EMBL/GenBank/DDBJ whole genome shotgun (WGS) entry which is preliminary data.</text>
</comment>
<name>A0AAV6TYK1_9ARAC</name>
<sequence>MSCVLRAKIKDDKEYGEPKGFPKPKFPSDRDSAELSSTTEDRTPDFLKPDFDCNFLSPEPPPPSGSAFQDLFRNNPDRRPSNAGFLRRPSTIHLRRPSTVVEHSLVPSQISSFDHDQQQKSYLQPSYEKQPSNYLQDQFTYQQNPQIQHQNPSVYLQDQSTYQQNPSTYQHQNQLRYPQNPSSYSHNQSPYQQNPSLYHQNQVDESWTCESLRGAILAPLLPANGSPPFNPEGAKC</sequence>
<feature type="region of interest" description="Disordered" evidence="1">
    <location>
        <begin position="161"/>
        <end position="195"/>
    </location>
</feature>
<feature type="compositionally biased region" description="Basic and acidic residues" evidence="1">
    <location>
        <begin position="26"/>
        <end position="51"/>
    </location>
</feature>
<evidence type="ECO:0000256" key="1">
    <source>
        <dbReference type="SAM" id="MobiDB-lite"/>
    </source>
</evidence>
<gene>
    <name evidence="2" type="ORF">JTE90_025900</name>
</gene>
<dbReference type="EMBL" id="JAFNEN010000816">
    <property type="protein sequence ID" value="KAG8177127.1"/>
    <property type="molecule type" value="Genomic_DNA"/>
</dbReference>
<reference evidence="2 3" key="1">
    <citation type="journal article" date="2022" name="Nat. Ecol. Evol.">
        <title>A masculinizing supergene underlies an exaggerated male reproductive morph in a spider.</title>
        <authorList>
            <person name="Hendrickx F."/>
            <person name="De Corte Z."/>
            <person name="Sonet G."/>
            <person name="Van Belleghem S.M."/>
            <person name="Kostlbacher S."/>
            <person name="Vangestel C."/>
        </authorList>
    </citation>
    <scope>NUCLEOTIDE SEQUENCE [LARGE SCALE GENOMIC DNA]</scope>
    <source>
        <strain evidence="2">W744_W776</strain>
    </source>
</reference>